<dbReference type="Pfam" id="PF03571">
    <property type="entry name" value="Peptidase_M49"/>
    <property type="match status" value="1"/>
</dbReference>
<dbReference type="HOGENOM" id="CLU_1464802_0_0_1"/>
<dbReference type="RefSeq" id="XP_009055228.1">
    <property type="nucleotide sequence ID" value="XM_009056980.1"/>
</dbReference>
<gene>
    <name evidence="3" type="ORF">LOTGIDRAFT_176733</name>
</gene>
<dbReference type="PANTHER" id="PTHR23422">
    <property type="entry name" value="DIPEPTIDYL PEPTIDASE III-RELATED"/>
    <property type="match status" value="1"/>
</dbReference>
<evidence type="ECO:0000256" key="2">
    <source>
        <dbReference type="ARBA" id="ARBA00022801"/>
    </source>
</evidence>
<dbReference type="GO" id="GO:0008239">
    <property type="term" value="F:dipeptidyl-peptidase activity"/>
    <property type="evidence" value="ECO:0007669"/>
    <property type="project" value="TreeGrafter"/>
</dbReference>
<dbReference type="OrthoDB" id="4694525at2759"/>
<reference evidence="3 4" key="1">
    <citation type="journal article" date="2013" name="Nature">
        <title>Insights into bilaterian evolution from three spiralian genomes.</title>
        <authorList>
            <person name="Simakov O."/>
            <person name="Marletaz F."/>
            <person name="Cho S.J."/>
            <person name="Edsinger-Gonzales E."/>
            <person name="Havlak P."/>
            <person name="Hellsten U."/>
            <person name="Kuo D.H."/>
            <person name="Larsson T."/>
            <person name="Lv J."/>
            <person name="Arendt D."/>
            <person name="Savage R."/>
            <person name="Osoegawa K."/>
            <person name="de Jong P."/>
            <person name="Grimwood J."/>
            <person name="Chapman J.A."/>
            <person name="Shapiro H."/>
            <person name="Aerts A."/>
            <person name="Otillar R.P."/>
            <person name="Terry A.Y."/>
            <person name="Boore J.L."/>
            <person name="Grigoriev I.V."/>
            <person name="Lindberg D.R."/>
            <person name="Seaver E.C."/>
            <person name="Weisblat D.A."/>
            <person name="Putnam N.H."/>
            <person name="Rokhsar D.S."/>
        </authorList>
    </citation>
    <scope>NUCLEOTIDE SEQUENCE [LARGE SCALE GENOMIC DNA]</scope>
</reference>
<accession>V4BY86</accession>
<evidence type="ECO:0000313" key="4">
    <source>
        <dbReference type="Proteomes" id="UP000030746"/>
    </source>
</evidence>
<dbReference type="GO" id="GO:0005737">
    <property type="term" value="C:cytoplasm"/>
    <property type="evidence" value="ECO:0007669"/>
    <property type="project" value="TreeGrafter"/>
</dbReference>
<dbReference type="OMA" id="ELANGCG"/>
<dbReference type="EMBL" id="KB201874">
    <property type="protein sequence ID" value="ESO94084.1"/>
    <property type="molecule type" value="Genomic_DNA"/>
</dbReference>
<proteinExistence type="predicted"/>
<protein>
    <submittedName>
        <fullName evidence="3">Uncharacterized protein</fullName>
    </submittedName>
</protein>
<organism evidence="3 4">
    <name type="scientific">Lottia gigantea</name>
    <name type="common">Giant owl limpet</name>
    <dbReference type="NCBI Taxonomy" id="225164"/>
    <lineage>
        <taxon>Eukaryota</taxon>
        <taxon>Metazoa</taxon>
        <taxon>Spiralia</taxon>
        <taxon>Lophotrochozoa</taxon>
        <taxon>Mollusca</taxon>
        <taxon>Gastropoda</taxon>
        <taxon>Patellogastropoda</taxon>
        <taxon>Lottioidea</taxon>
        <taxon>Lottiidae</taxon>
        <taxon>Lottia</taxon>
    </lineage>
</organism>
<dbReference type="AlphaFoldDB" id="V4BY86"/>
<name>V4BY86_LOTGI</name>
<feature type="non-terminal residue" evidence="3">
    <location>
        <position position="1"/>
    </location>
</feature>
<keyword evidence="1" id="KW-0479">Metal-binding</keyword>
<evidence type="ECO:0000256" key="1">
    <source>
        <dbReference type="ARBA" id="ARBA00022723"/>
    </source>
</evidence>
<dbReference type="STRING" id="225164.V4BY86"/>
<keyword evidence="4" id="KW-1185">Reference proteome</keyword>
<dbReference type="GO" id="GO:0046872">
    <property type="term" value="F:metal ion binding"/>
    <property type="evidence" value="ECO:0007669"/>
    <property type="project" value="UniProtKB-KW"/>
</dbReference>
<dbReference type="PANTHER" id="PTHR23422:SF11">
    <property type="entry name" value="DIPEPTIDYL PEPTIDASE 3"/>
    <property type="match status" value="1"/>
</dbReference>
<dbReference type="CTD" id="20243959"/>
<dbReference type="Gene3D" id="3.30.70.2600">
    <property type="match status" value="1"/>
</dbReference>
<evidence type="ECO:0000313" key="3">
    <source>
        <dbReference type="EMBL" id="ESO94084.1"/>
    </source>
</evidence>
<keyword evidence="2" id="KW-0378">Hydrolase</keyword>
<dbReference type="InterPro" id="IPR039461">
    <property type="entry name" value="Peptidase_M49"/>
</dbReference>
<sequence>TSPESPGIFVLLQKVFRGQSLEDLKKVASDNGINEEEFQAFLIYAAGFYANMGNYKSFGDSKFVPRISKEKFEKIILNSEAAKKDGKIIQGLWNRVSDRIFSLEDKQKELGLGDKGTTTYFSGNCDKKDADITQEFLNKMDISAYNTRLFKTEDPSTKIPRYEVRLASSDTQGIKLFELKLNTKL</sequence>
<dbReference type="GeneID" id="20243959"/>
<dbReference type="Proteomes" id="UP000030746">
    <property type="component" value="Unassembled WGS sequence"/>
</dbReference>
<dbReference type="KEGG" id="lgi:LOTGIDRAFT_176733"/>